<dbReference type="SUPFAM" id="SSF52540">
    <property type="entry name" value="P-loop containing nucleoside triphosphate hydrolases"/>
    <property type="match status" value="1"/>
</dbReference>
<dbReference type="PROSITE" id="PS50837">
    <property type="entry name" value="NACHT"/>
    <property type="match status" value="1"/>
</dbReference>
<dbReference type="Proteomes" id="UP000225706">
    <property type="component" value="Unassembled WGS sequence"/>
</dbReference>
<dbReference type="EMBL" id="LSMT01001685">
    <property type="protein sequence ID" value="PFX11980.1"/>
    <property type="molecule type" value="Genomic_DNA"/>
</dbReference>
<dbReference type="InterPro" id="IPR035994">
    <property type="entry name" value="Nucleoside_phosphorylase_sf"/>
</dbReference>
<feature type="domain" description="NACHT" evidence="1">
    <location>
        <begin position="343"/>
        <end position="464"/>
    </location>
</feature>
<dbReference type="InterPro" id="IPR007111">
    <property type="entry name" value="NACHT_NTPase"/>
</dbReference>
<evidence type="ECO:0000313" key="2">
    <source>
        <dbReference type="EMBL" id="PFX11980.1"/>
    </source>
</evidence>
<gene>
    <name evidence="2" type="primary">Naip7</name>
    <name evidence="2" type="ORF">AWC38_SpisGene24136</name>
</gene>
<accession>A0A2B4R662</accession>
<dbReference type="OrthoDB" id="120976at2759"/>
<dbReference type="Pfam" id="PF05729">
    <property type="entry name" value="NACHT"/>
    <property type="match status" value="1"/>
</dbReference>
<dbReference type="AlphaFoldDB" id="A0A2B4R662"/>
<organism evidence="2 3">
    <name type="scientific">Stylophora pistillata</name>
    <name type="common">Smooth cauliflower coral</name>
    <dbReference type="NCBI Taxonomy" id="50429"/>
    <lineage>
        <taxon>Eukaryota</taxon>
        <taxon>Metazoa</taxon>
        <taxon>Cnidaria</taxon>
        <taxon>Anthozoa</taxon>
        <taxon>Hexacorallia</taxon>
        <taxon>Scleractinia</taxon>
        <taxon>Astrocoeniina</taxon>
        <taxon>Pocilloporidae</taxon>
        <taxon>Stylophora</taxon>
    </lineage>
</organism>
<dbReference type="Gene3D" id="3.40.50.1580">
    <property type="entry name" value="Nucleoside phosphorylase domain"/>
    <property type="match status" value="1"/>
</dbReference>
<dbReference type="InterPro" id="IPR027417">
    <property type="entry name" value="P-loop_NTPase"/>
</dbReference>
<keyword evidence="3" id="KW-1185">Reference proteome</keyword>
<dbReference type="GO" id="GO:0003824">
    <property type="term" value="F:catalytic activity"/>
    <property type="evidence" value="ECO:0007669"/>
    <property type="project" value="InterPro"/>
</dbReference>
<reference evidence="3" key="1">
    <citation type="journal article" date="2017" name="bioRxiv">
        <title>Comparative analysis of the genomes of Stylophora pistillata and Acropora digitifera provides evidence for extensive differences between species of corals.</title>
        <authorList>
            <person name="Voolstra C.R."/>
            <person name="Li Y."/>
            <person name="Liew Y.J."/>
            <person name="Baumgarten S."/>
            <person name="Zoccola D."/>
            <person name="Flot J.-F."/>
            <person name="Tambutte S."/>
            <person name="Allemand D."/>
            <person name="Aranda M."/>
        </authorList>
    </citation>
    <scope>NUCLEOTIDE SEQUENCE [LARGE SCALE GENOMIC DNA]</scope>
</reference>
<sequence length="559" mass="62621">MAGSENDKGSSIMNCSDNPPPLSFSPLKLSDLPKKWKRWSGDHLPVDILLLTVEDCEFLACHHYLRGSYKSYEKSIGYVYFGKMGEDEDEFLLKVALVKCSNESSDPGGSQTAATNAIRLLRPKATILVGFCYSTSSEKAQLGDVVISSKLTTHCHQTPVSRDVGNLVRSAADGWRAPLENPQAHEVKVNCNGEFLSCSDLNGAEQQCQSHPGAIAVEIGGKGLFAAAHDTKTEWVVVKGVCDFVHGSGSTNDSWKTFACAMAASVTFQPEREVATVMILQTNAEKLKVKTVPWNDSSSIPIDEIYTPLSWVRDERTPSGARQEELEDYTDMFKGNKHHRKPTRMLVYGRPGIGKSTFCKKIAYDWSKALKEILMKFYIFLLIKLRDVCDMEHIRDVLVASKLLAGDGPIAVDSLHDYIINNQDKVLLVLDGYDEYSCVKEHSPILEIWRGEQLRDCHVIVTTRQLECDELTGPSHIQFEIHGFRDWKQIRAYAGKFLTSEQDVVKFTAYLTEKALRDLAEIPLLLMMLCRLWNDPPLDGLPTSRAGIYTEFIQTMLNH</sequence>
<dbReference type="SUPFAM" id="SSF53167">
    <property type="entry name" value="Purine and uridine phosphorylases"/>
    <property type="match status" value="1"/>
</dbReference>
<proteinExistence type="predicted"/>
<name>A0A2B4R662_STYPI</name>
<dbReference type="PANTHER" id="PTHR46312:SF2">
    <property type="entry name" value="NUCLEOTIDE-BINDING OLIGOMERIZATION DOMAIN-CONTAINING PROTEIN 2-LIKE"/>
    <property type="match status" value="1"/>
</dbReference>
<dbReference type="PANTHER" id="PTHR46312">
    <property type="entry name" value="NACHT DOMAIN-CONTAINING PROTEIN"/>
    <property type="match status" value="1"/>
</dbReference>
<dbReference type="GO" id="GO:0009116">
    <property type="term" value="P:nucleoside metabolic process"/>
    <property type="evidence" value="ECO:0007669"/>
    <property type="project" value="InterPro"/>
</dbReference>
<dbReference type="Gene3D" id="3.40.50.300">
    <property type="entry name" value="P-loop containing nucleotide triphosphate hydrolases"/>
    <property type="match status" value="1"/>
</dbReference>
<protein>
    <submittedName>
        <fullName evidence="2">Baculoviral IAP repeat-containing protein 1g</fullName>
    </submittedName>
</protein>
<evidence type="ECO:0000259" key="1">
    <source>
        <dbReference type="PROSITE" id="PS50837"/>
    </source>
</evidence>
<evidence type="ECO:0000313" key="3">
    <source>
        <dbReference type="Proteomes" id="UP000225706"/>
    </source>
</evidence>
<comment type="caution">
    <text evidence="2">The sequence shown here is derived from an EMBL/GenBank/DDBJ whole genome shotgun (WGS) entry which is preliminary data.</text>
</comment>